<sequence length="310" mass="33231">MVSLKLAAVQAASIFLNKSATTQKACDLITQAGRNVANIIGFPEAFIPGYPGWNPFIADADPLKTSLYLQLFDNSLEVPGPEVSALQDARREANISAGIGINERIANTTGTLYKTHLIIGSDGSLLHKHQKYVPTVGEPLIHAPGQTGSKTTAQTEFGGLSGLICAENGNPLGQYATAIDYPAVHVASWPQFLNFGVEVNDLINAVGRAVAFSVGAFVIKSASVVADDEIELYGTTDEIRNFMRDEQKKRRAVIFGPGGNVITGPSANGSTEDILYADVETEAVKAYKHTFDYAGHYQKPEIFAPLFAKQ</sequence>
<organism evidence="3 4">
    <name type="scientific">Paraphoma chrysanthemicola</name>
    <dbReference type="NCBI Taxonomy" id="798071"/>
    <lineage>
        <taxon>Eukaryota</taxon>
        <taxon>Fungi</taxon>
        <taxon>Dikarya</taxon>
        <taxon>Ascomycota</taxon>
        <taxon>Pezizomycotina</taxon>
        <taxon>Dothideomycetes</taxon>
        <taxon>Pleosporomycetidae</taxon>
        <taxon>Pleosporales</taxon>
        <taxon>Pleosporineae</taxon>
        <taxon>Phaeosphaeriaceae</taxon>
        <taxon>Paraphoma</taxon>
    </lineage>
</organism>
<dbReference type="Proteomes" id="UP000813461">
    <property type="component" value="Unassembled WGS sequence"/>
</dbReference>
<feature type="domain" description="CN hydrolase" evidence="2">
    <location>
        <begin position="4"/>
        <end position="281"/>
    </location>
</feature>
<dbReference type="PANTHER" id="PTHR46044:SF1">
    <property type="entry name" value="CN HYDROLASE DOMAIN-CONTAINING PROTEIN"/>
    <property type="match status" value="1"/>
</dbReference>
<dbReference type="Pfam" id="PF00795">
    <property type="entry name" value="CN_hydrolase"/>
    <property type="match status" value="1"/>
</dbReference>
<comment type="caution">
    <text evidence="3">The sequence shown here is derived from an EMBL/GenBank/DDBJ whole genome shotgun (WGS) entry which is preliminary data.</text>
</comment>
<evidence type="ECO:0000259" key="2">
    <source>
        <dbReference type="PROSITE" id="PS50263"/>
    </source>
</evidence>
<dbReference type="SUPFAM" id="SSF56317">
    <property type="entry name" value="Carbon-nitrogen hydrolase"/>
    <property type="match status" value="1"/>
</dbReference>
<dbReference type="EMBL" id="JAGMVJ010000023">
    <property type="protein sequence ID" value="KAH7072588.1"/>
    <property type="molecule type" value="Genomic_DNA"/>
</dbReference>
<evidence type="ECO:0000313" key="4">
    <source>
        <dbReference type="Proteomes" id="UP000813461"/>
    </source>
</evidence>
<dbReference type="OrthoDB" id="10250282at2759"/>
<gene>
    <name evidence="3" type="ORF">FB567DRAFT_206411</name>
</gene>
<accession>A0A8K0VSR1</accession>
<dbReference type="InterPro" id="IPR003010">
    <property type="entry name" value="C-N_Hydrolase"/>
</dbReference>
<dbReference type="PANTHER" id="PTHR46044">
    <property type="entry name" value="NITRILASE"/>
    <property type="match status" value="1"/>
</dbReference>
<evidence type="ECO:0000313" key="3">
    <source>
        <dbReference type="EMBL" id="KAH7072588.1"/>
    </source>
</evidence>
<dbReference type="PROSITE" id="PS50263">
    <property type="entry name" value="CN_HYDROLASE"/>
    <property type="match status" value="1"/>
</dbReference>
<dbReference type="AlphaFoldDB" id="A0A8K0VSR1"/>
<name>A0A8K0VSR1_9PLEO</name>
<proteinExistence type="inferred from homology"/>
<keyword evidence="4" id="KW-1185">Reference proteome</keyword>
<reference evidence="3" key="1">
    <citation type="journal article" date="2021" name="Nat. Commun.">
        <title>Genetic determinants of endophytism in the Arabidopsis root mycobiome.</title>
        <authorList>
            <person name="Mesny F."/>
            <person name="Miyauchi S."/>
            <person name="Thiergart T."/>
            <person name="Pickel B."/>
            <person name="Atanasova L."/>
            <person name="Karlsson M."/>
            <person name="Huettel B."/>
            <person name="Barry K.W."/>
            <person name="Haridas S."/>
            <person name="Chen C."/>
            <person name="Bauer D."/>
            <person name="Andreopoulos W."/>
            <person name="Pangilinan J."/>
            <person name="LaButti K."/>
            <person name="Riley R."/>
            <person name="Lipzen A."/>
            <person name="Clum A."/>
            <person name="Drula E."/>
            <person name="Henrissat B."/>
            <person name="Kohler A."/>
            <person name="Grigoriev I.V."/>
            <person name="Martin F.M."/>
            <person name="Hacquard S."/>
        </authorList>
    </citation>
    <scope>NUCLEOTIDE SEQUENCE</scope>
    <source>
        <strain evidence="3">MPI-SDFR-AT-0120</strain>
    </source>
</reference>
<dbReference type="Gene3D" id="3.60.110.10">
    <property type="entry name" value="Carbon-nitrogen hydrolase"/>
    <property type="match status" value="1"/>
</dbReference>
<comment type="similarity">
    <text evidence="1">Belongs to the carbon-nitrogen hydrolase superfamily. Nitrilase family.</text>
</comment>
<protein>
    <submittedName>
        <fullName evidence="3">Nitrilase/cyanide hydratase and apolipo protein N-acyltransferase</fullName>
    </submittedName>
</protein>
<dbReference type="InterPro" id="IPR036526">
    <property type="entry name" value="C-N_Hydrolase_sf"/>
</dbReference>
<dbReference type="InterPro" id="IPR044149">
    <property type="entry name" value="Nitrilases_CHs"/>
</dbReference>
<evidence type="ECO:0000256" key="1">
    <source>
        <dbReference type="ARBA" id="ARBA00008129"/>
    </source>
</evidence>
<dbReference type="GO" id="GO:0003824">
    <property type="term" value="F:catalytic activity"/>
    <property type="evidence" value="ECO:0007669"/>
    <property type="project" value="InterPro"/>
</dbReference>